<dbReference type="EMBL" id="BK015059">
    <property type="protein sequence ID" value="DAD89323.1"/>
    <property type="molecule type" value="Genomic_DNA"/>
</dbReference>
<dbReference type="Gene3D" id="2.40.30.200">
    <property type="match status" value="1"/>
</dbReference>
<reference evidence="1" key="1">
    <citation type="journal article" date="2021" name="Proc. Natl. Acad. Sci. U.S.A.">
        <title>A Catalog of Tens of Thousands of Viruses from Human Metagenomes Reveals Hidden Associations with Chronic Diseases.</title>
        <authorList>
            <person name="Tisza M.J."/>
            <person name="Buck C.B."/>
        </authorList>
    </citation>
    <scope>NUCLEOTIDE SEQUENCE</scope>
    <source>
        <strain evidence="1">CtaaA4</strain>
    </source>
</reference>
<organism evidence="1">
    <name type="scientific">Siphoviridae sp. ctaaA4</name>
    <dbReference type="NCBI Taxonomy" id="2826388"/>
    <lineage>
        <taxon>Viruses</taxon>
        <taxon>Duplodnaviria</taxon>
        <taxon>Heunggongvirae</taxon>
        <taxon>Uroviricota</taxon>
        <taxon>Caudoviricetes</taxon>
    </lineage>
</organism>
<accession>A0A8S5N569</accession>
<protein>
    <submittedName>
        <fullName evidence="1">Tail protein</fullName>
    </submittedName>
</protein>
<evidence type="ECO:0000313" key="1">
    <source>
        <dbReference type="EMBL" id="DAD89323.1"/>
    </source>
</evidence>
<name>A0A8S5N569_9CAUD</name>
<sequence>MVNQAPVVKLIDTTDTDEPLYLLSTGRSAFTLLEGVEGFGLPEWEYKMVDHPGGVGSLLQGQRVKAREIYLPIHIQGDNQEQVMRRWDRLQRVTNPGRGGCTLEITPENRDPRSIKVLYKEGLEGNFGATYRKYWYTMGLRLLALDPYWRGSTKTQVWKTQTNSKPFISGGDQVRTHKFFPVILDASAVASGRRVQVKSDVPINPVWSVTGPVTDLKIQDGFGHKLGFSGQIAPGDTLTIDTSTYGLAYVRGGVIQASDDSLYARLGADSEMFQLPPGESAIRVTGAGMTSQSRIELSYTPLYLSGYEGG</sequence>
<proteinExistence type="predicted"/>